<name>X1GL46_9ZZZZ</name>
<dbReference type="PROSITE" id="PS51257">
    <property type="entry name" value="PROKAR_LIPOPROTEIN"/>
    <property type="match status" value="1"/>
</dbReference>
<keyword evidence="1" id="KW-0732">Signal</keyword>
<protein>
    <recommendedName>
        <fullName evidence="3">SbsA Ig-like domain-containing protein</fullName>
    </recommendedName>
</protein>
<comment type="caution">
    <text evidence="2">The sequence shown here is derived from an EMBL/GenBank/DDBJ whole genome shotgun (WGS) entry which is preliminary data.</text>
</comment>
<sequence length="133" mass="15402">MKLKIIYISIFYILFLLSGCGKKLPPTSPDRWAPRVLNVDTVDEHHLRIFFSEKIDTLTPKKLDNFKILNPENGETTSVIYSERDKKGDEVLITVPKLEDMKYSLLIFNIKDIKGNLMIRAEKSFKPSNKKDT</sequence>
<dbReference type="Gene3D" id="2.60.40.1220">
    <property type="match status" value="1"/>
</dbReference>
<evidence type="ECO:0000313" key="2">
    <source>
        <dbReference type="EMBL" id="GAH45545.1"/>
    </source>
</evidence>
<dbReference type="EMBL" id="BARU01011517">
    <property type="protein sequence ID" value="GAH45545.1"/>
    <property type="molecule type" value="Genomic_DNA"/>
</dbReference>
<feature type="non-terminal residue" evidence="2">
    <location>
        <position position="133"/>
    </location>
</feature>
<dbReference type="InterPro" id="IPR014755">
    <property type="entry name" value="Cu-Rt/internalin_Ig-like"/>
</dbReference>
<evidence type="ECO:0000256" key="1">
    <source>
        <dbReference type="ARBA" id="ARBA00022729"/>
    </source>
</evidence>
<accession>X1GL46</accession>
<organism evidence="2">
    <name type="scientific">marine sediment metagenome</name>
    <dbReference type="NCBI Taxonomy" id="412755"/>
    <lineage>
        <taxon>unclassified sequences</taxon>
        <taxon>metagenomes</taxon>
        <taxon>ecological metagenomes</taxon>
    </lineage>
</organism>
<gene>
    <name evidence="2" type="ORF">S03H2_21595</name>
</gene>
<proteinExistence type="predicted"/>
<evidence type="ECO:0008006" key="3">
    <source>
        <dbReference type="Google" id="ProtNLM"/>
    </source>
</evidence>
<reference evidence="2" key="1">
    <citation type="journal article" date="2014" name="Front. Microbiol.">
        <title>High frequency of phylogenetically diverse reductive dehalogenase-homologous genes in deep subseafloor sedimentary metagenomes.</title>
        <authorList>
            <person name="Kawai M."/>
            <person name="Futagami T."/>
            <person name="Toyoda A."/>
            <person name="Takaki Y."/>
            <person name="Nishi S."/>
            <person name="Hori S."/>
            <person name="Arai W."/>
            <person name="Tsubouchi T."/>
            <person name="Morono Y."/>
            <person name="Uchiyama I."/>
            <person name="Ito T."/>
            <person name="Fujiyama A."/>
            <person name="Inagaki F."/>
            <person name="Takami H."/>
        </authorList>
    </citation>
    <scope>NUCLEOTIDE SEQUENCE</scope>
    <source>
        <strain evidence="2">Expedition CK06-06</strain>
    </source>
</reference>
<dbReference type="AlphaFoldDB" id="X1GL46"/>